<name>A0A8R1ECV9_CAEJA</name>
<organism evidence="1 2">
    <name type="scientific">Caenorhabditis japonica</name>
    <dbReference type="NCBI Taxonomy" id="281687"/>
    <lineage>
        <taxon>Eukaryota</taxon>
        <taxon>Metazoa</taxon>
        <taxon>Ecdysozoa</taxon>
        <taxon>Nematoda</taxon>
        <taxon>Chromadorea</taxon>
        <taxon>Rhabditida</taxon>
        <taxon>Rhabditina</taxon>
        <taxon>Rhabditomorpha</taxon>
        <taxon>Rhabditoidea</taxon>
        <taxon>Rhabditidae</taxon>
        <taxon>Peloderinae</taxon>
        <taxon>Caenorhabditis</taxon>
    </lineage>
</organism>
<dbReference type="EnsemblMetazoa" id="CJA33149a.1">
    <property type="protein sequence ID" value="CJA33149a.1"/>
    <property type="gene ID" value="WBGene00208996"/>
</dbReference>
<evidence type="ECO:0000313" key="1">
    <source>
        <dbReference type="EnsemblMetazoa" id="CJA33149a.1"/>
    </source>
</evidence>
<protein>
    <submittedName>
        <fullName evidence="1">Uncharacterized protein</fullName>
    </submittedName>
</protein>
<evidence type="ECO:0000313" key="2">
    <source>
        <dbReference type="Proteomes" id="UP000005237"/>
    </source>
</evidence>
<reference evidence="1" key="2">
    <citation type="submission" date="2022-06" db="UniProtKB">
        <authorList>
            <consortium name="EnsemblMetazoa"/>
        </authorList>
    </citation>
    <scope>IDENTIFICATION</scope>
    <source>
        <strain evidence="1">DF5081</strain>
    </source>
</reference>
<dbReference type="Proteomes" id="UP000005237">
    <property type="component" value="Unassembled WGS sequence"/>
</dbReference>
<sequence>MDQRRIHVSLKMEEGKMQKYLLAMIDEICKNWVSDANKMIRAARHLESAAQNYIQKSKMIKVGWAAGAGGGGFLYTWLTEQTNPEDVKNFLSSNPEFSKMTCHTISIPITSPFTLDTIE</sequence>
<proteinExistence type="predicted"/>
<dbReference type="AlphaFoldDB" id="A0A8R1ECV9"/>
<reference evidence="2" key="1">
    <citation type="submission" date="2010-08" db="EMBL/GenBank/DDBJ databases">
        <authorList>
            <consortium name="Caenorhabditis japonica Sequencing Consortium"/>
            <person name="Wilson R.K."/>
        </authorList>
    </citation>
    <scope>NUCLEOTIDE SEQUENCE [LARGE SCALE GENOMIC DNA]</scope>
    <source>
        <strain evidence="2">DF5081</strain>
    </source>
</reference>
<keyword evidence="2" id="KW-1185">Reference proteome</keyword>
<accession>A0A8R1ECV9</accession>